<keyword evidence="2" id="KW-1185">Reference proteome</keyword>
<proteinExistence type="predicted"/>
<gene>
    <name evidence="1" type="ORF">MAR_037893</name>
</gene>
<organism evidence="1 2">
    <name type="scientific">Mya arenaria</name>
    <name type="common">Soft-shell clam</name>
    <dbReference type="NCBI Taxonomy" id="6604"/>
    <lineage>
        <taxon>Eukaryota</taxon>
        <taxon>Metazoa</taxon>
        <taxon>Spiralia</taxon>
        <taxon>Lophotrochozoa</taxon>
        <taxon>Mollusca</taxon>
        <taxon>Bivalvia</taxon>
        <taxon>Autobranchia</taxon>
        <taxon>Heteroconchia</taxon>
        <taxon>Euheterodonta</taxon>
        <taxon>Imparidentia</taxon>
        <taxon>Neoheterodontei</taxon>
        <taxon>Myida</taxon>
        <taxon>Myoidea</taxon>
        <taxon>Myidae</taxon>
        <taxon>Mya</taxon>
    </lineage>
</organism>
<reference evidence="1" key="1">
    <citation type="submission" date="2022-11" db="EMBL/GenBank/DDBJ databases">
        <title>Centuries of genome instability and evolution in soft-shell clam transmissible cancer (bioRxiv).</title>
        <authorList>
            <person name="Hart S.F.M."/>
            <person name="Yonemitsu M.A."/>
            <person name="Giersch R.M."/>
            <person name="Beal B.F."/>
            <person name="Arriagada G."/>
            <person name="Davis B.W."/>
            <person name="Ostrander E.A."/>
            <person name="Goff S.P."/>
            <person name="Metzger M.J."/>
        </authorList>
    </citation>
    <scope>NUCLEOTIDE SEQUENCE</scope>
    <source>
        <strain evidence="1">MELC-2E11</strain>
        <tissue evidence="1">Siphon/mantle</tissue>
    </source>
</reference>
<dbReference type="Proteomes" id="UP001164746">
    <property type="component" value="Chromosome 13"/>
</dbReference>
<evidence type="ECO:0000313" key="1">
    <source>
        <dbReference type="EMBL" id="WAR24224.1"/>
    </source>
</evidence>
<dbReference type="InterPro" id="IPR029064">
    <property type="entry name" value="Ribosomal_eL30-like_sf"/>
</dbReference>
<sequence>MTYTELQRRMDDTKTKGSGIGKAVRQTLVQALEQDRVRFGILRCVDILERDADNVMVCILPQGKARDAAVRIQHTLIEAFCRENDVRCLKVDCATKISTVFTSASTKEQKERAVSADLSCLLVMTPPAAASKEDEFVCDYCENFMLGGVVPHGCVEIPV</sequence>
<name>A0ABY7FSG0_MYAAR</name>
<dbReference type="InterPro" id="IPR024824">
    <property type="entry name" value="GADD45"/>
</dbReference>
<dbReference type="PANTHER" id="PTHR10411">
    <property type="entry name" value="GROWTH ARREST AND DNA DAMAGE-INDUCIBLE PROTEIN GADD45"/>
    <property type="match status" value="1"/>
</dbReference>
<dbReference type="PANTHER" id="PTHR10411:SF8">
    <property type="entry name" value="FI09246P"/>
    <property type="match status" value="1"/>
</dbReference>
<protein>
    <submittedName>
        <fullName evidence="1">GA45A-like protein</fullName>
    </submittedName>
</protein>
<dbReference type="Gene3D" id="3.30.1330.30">
    <property type="match status" value="1"/>
</dbReference>
<dbReference type="EMBL" id="CP111024">
    <property type="protein sequence ID" value="WAR24224.1"/>
    <property type="molecule type" value="Genomic_DNA"/>
</dbReference>
<accession>A0ABY7FSG0</accession>
<evidence type="ECO:0000313" key="2">
    <source>
        <dbReference type="Proteomes" id="UP001164746"/>
    </source>
</evidence>